<evidence type="ECO:0008006" key="3">
    <source>
        <dbReference type="Google" id="ProtNLM"/>
    </source>
</evidence>
<evidence type="ECO:0000313" key="1">
    <source>
        <dbReference type="EMBL" id="SDJ31037.1"/>
    </source>
</evidence>
<protein>
    <recommendedName>
        <fullName evidence="3">DUF192 domain-containing protein</fullName>
    </recommendedName>
</protein>
<dbReference type="RefSeq" id="WP_092699005.1">
    <property type="nucleotide sequence ID" value="NZ_FNFC01000002.1"/>
</dbReference>
<reference evidence="1 2" key="1">
    <citation type="submission" date="2016-10" db="EMBL/GenBank/DDBJ databases">
        <authorList>
            <person name="de Groot N.N."/>
        </authorList>
    </citation>
    <scope>NUCLEOTIDE SEQUENCE [LARGE SCALE GENOMIC DNA]</scope>
    <source>
        <strain evidence="1 2">IBRC-M10015</strain>
    </source>
</reference>
<sequence length="144" mass="15587">MADLRVVHEQDETLGEDGDTNRRVLATNVTVADSLLSTGRGLMFRSTLPDEFALVMEVGGDTLSPFTDGPPRQLVHMLFVRMPLDVIWLDDSEVVQVSQLQPWRGIGMARADRILELPAGNADGVSVGDRVVVEDADGVSLGAE</sequence>
<dbReference type="STRING" id="890420.SAMN05216226_10278"/>
<dbReference type="InterPro" id="IPR003795">
    <property type="entry name" value="DUF192"/>
</dbReference>
<proteinExistence type="predicted"/>
<dbReference type="Pfam" id="PF02643">
    <property type="entry name" value="DUF192"/>
    <property type="match status" value="1"/>
</dbReference>
<dbReference type="AlphaFoldDB" id="A0A1G8SPA6"/>
<gene>
    <name evidence="1" type="ORF">SAMN05216226_10278</name>
</gene>
<dbReference type="Gene3D" id="2.60.120.1140">
    <property type="entry name" value="Protein of unknown function DUF192"/>
    <property type="match status" value="1"/>
</dbReference>
<dbReference type="EMBL" id="FNFC01000002">
    <property type="protein sequence ID" value="SDJ31037.1"/>
    <property type="molecule type" value="Genomic_DNA"/>
</dbReference>
<name>A0A1G8SPA6_9EURY</name>
<dbReference type="InterPro" id="IPR038695">
    <property type="entry name" value="Saro_0823-like_sf"/>
</dbReference>
<accession>A0A1G8SPA6</accession>
<keyword evidence="2" id="KW-1185">Reference proteome</keyword>
<evidence type="ECO:0000313" key="2">
    <source>
        <dbReference type="Proteomes" id="UP000198856"/>
    </source>
</evidence>
<dbReference type="OrthoDB" id="64208at2157"/>
<organism evidence="1 2">
    <name type="scientific">Halovenus aranensis</name>
    <dbReference type="NCBI Taxonomy" id="890420"/>
    <lineage>
        <taxon>Archaea</taxon>
        <taxon>Methanobacteriati</taxon>
        <taxon>Methanobacteriota</taxon>
        <taxon>Stenosarchaea group</taxon>
        <taxon>Halobacteria</taxon>
        <taxon>Halobacteriales</taxon>
        <taxon>Haloarculaceae</taxon>
        <taxon>Halovenus</taxon>
    </lineage>
</organism>
<dbReference type="Proteomes" id="UP000198856">
    <property type="component" value="Unassembled WGS sequence"/>
</dbReference>